<dbReference type="AlphaFoldDB" id="A0AAW0WH78"/>
<evidence type="ECO:0000259" key="2">
    <source>
        <dbReference type="Pfam" id="PF00685"/>
    </source>
</evidence>
<feature type="transmembrane region" description="Helical" evidence="1">
    <location>
        <begin position="7"/>
        <end position="30"/>
    </location>
</feature>
<dbReference type="GO" id="GO:0006044">
    <property type="term" value="P:N-acetylglucosamine metabolic process"/>
    <property type="evidence" value="ECO:0007669"/>
    <property type="project" value="TreeGrafter"/>
</dbReference>
<dbReference type="Proteomes" id="UP001445076">
    <property type="component" value="Unassembled WGS sequence"/>
</dbReference>
<dbReference type="Pfam" id="PF00685">
    <property type="entry name" value="Sulfotransfer_1"/>
    <property type="match status" value="1"/>
</dbReference>
<dbReference type="SUPFAM" id="SSF52540">
    <property type="entry name" value="P-loop containing nucleoside triphosphate hydrolases"/>
    <property type="match status" value="1"/>
</dbReference>
<dbReference type="GO" id="GO:0006790">
    <property type="term" value="P:sulfur compound metabolic process"/>
    <property type="evidence" value="ECO:0007669"/>
    <property type="project" value="TreeGrafter"/>
</dbReference>
<dbReference type="InterPro" id="IPR000863">
    <property type="entry name" value="Sulfotransferase_dom"/>
</dbReference>
<evidence type="ECO:0000256" key="1">
    <source>
        <dbReference type="SAM" id="Phobius"/>
    </source>
</evidence>
<comment type="caution">
    <text evidence="3">The sequence shown here is derived from an EMBL/GenBank/DDBJ whole genome shotgun (WGS) entry which is preliminary data.</text>
</comment>
<dbReference type="EMBL" id="JARKIK010000060">
    <property type="protein sequence ID" value="KAK8731580.1"/>
    <property type="molecule type" value="Genomic_DNA"/>
</dbReference>
<organism evidence="3 4">
    <name type="scientific">Cherax quadricarinatus</name>
    <name type="common">Australian red claw crayfish</name>
    <dbReference type="NCBI Taxonomy" id="27406"/>
    <lineage>
        <taxon>Eukaryota</taxon>
        <taxon>Metazoa</taxon>
        <taxon>Ecdysozoa</taxon>
        <taxon>Arthropoda</taxon>
        <taxon>Crustacea</taxon>
        <taxon>Multicrustacea</taxon>
        <taxon>Malacostraca</taxon>
        <taxon>Eumalacostraca</taxon>
        <taxon>Eucarida</taxon>
        <taxon>Decapoda</taxon>
        <taxon>Pleocyemata</taxon>
        <taxon>Astacidea</taxon>
        <taxon>Parastacoidea</taxon>
        <taxon>Parastacidae</taxon>
        <taxon>Cherax</taxon>
    </lineage>
</organism>
<reference evidence="3 4" key="1">
    <citation type="journal article" date="2024" name="BMC Genomics">
        <title>Genome assembly of redclaw crayfish (Cherax quadricarinatus) provides insights into its immune adaptation and hypoxia tolerance.</title>
        <authorList>
            <person name="Liu Z."/>
            <person name="Zheng J."/>
            <person name="Li H."/>
            <person name="Fang K."/>
            <person name="Wang S."/>
            <person name="He J."/>
            <person name="Zhou D."/>
            <person name="Weng S."/>
            <person name="Chi M."/>
            <person name="Gu Z."/>
            <person name="He J."/>
            <person name="Li F."/>
            <person name="Wang M."/>
        </authorList>
    </citation>
    <scope>NUCLEOTIDE SEQUENCE [LARGE SCALE GENOMIC DNA]</scope>
    <source>
        <strain evidence="3">ZL_2023a</strain>
    </source>
</reference>
<dbReference type="Gene3D" id="3.40.50.300">
    <property type="entry name" value="P-loop containing nucleotide triphosphate hydrolases"/>
    <property type="match status" value="1"/>
</dbReference>
<protein>
    <recommendedName>
        <fullName evidence="2">Sulfotransferase domain-containing protein</fullName>
    </recommendedName>
</protein>
<keyword evidence="4" id="KW-1185">Reference proteome</keyword>
<keyword evidence="1" id="KW-1133">Transmembrane helix</keyword>
<keyword evidence="1" id="KW-0812">Transmembrane</keyword>
<evidence type="ECO:0000313" key="4">
    <source>
        <dbReference type="Proteomes" id="UP001445076"/>
    </source>
</evidence>
<dbReference type="PANTHER" id="PTHR10704">
    <property type="entry name" value="CARBOHYDRATE SULFOTRANSFERASE"/>
    <property type="match status" value="1"/>
</dbReference>
<gene>
    <name evidence="3" type="ORF">OTU49_007378</name>
</gene>
<name>A0AAW0WH78_CHEQU</name>
<feature type="domain" description="Sulfotransferase" evidence="2">
    <location>
        <begin position="151"/>
        <end position="337"/>
    </location>
</feature>
<evidence type="ECO:0000313" key="3">
    <source>
        <dbReference type="EMBL" id="KAK8731580.1"/>
    </source>
</evidence>
<dbReference type="GO" id="GO:0001517">
    <property type="term" value="F:N-acetylglucosamine 6-O-sulfotransferase activity"/>
    <property type="evidence" value="ECO:0007669"/>
    <property type="project" value="TreeGrafter"/>
</dbReference>
<dbReference type="PANTHER" id="PTHR10704:SF44">
    <property type="entry name" value="LD35051P-RELATED"/>
    <property type="match status" value="1"/>
</dbReference>
<accession>A0AAW0WH78</accession>
<dbReference type="InterPro" id="IPR051135">
    <property type="entry name" value="Gal/GlcNAc/GalNAc_ST"/>
</dbReference>
<proteinExistence type="predicted"/>
<sequence>MMGRTQLRVTCIMALLTIVCINTVIFLSSYDPSPVTQDLLMDPNAPVILVADDGEDRPVALPQAAPPRKQQVDRNTHFNTSWSSKKRVHLMFGSMANKLVVHSYEQGGGGVASEALNLLINEVFFLYQPLYKLAAEESSPEVNLLDMDEAKQGVEWLQQVFNCSLAQQKDLLHKPFLWKSHSVRYTYTTQCHNHKVNLGECVERACTQRGFRAVYTPRLGMPHIHQLVKVYTKYLKVVMVLRDPRAVLSARRQAKRSNNINNLIDFKTEASELCTTMAADIDQANLMRKHYKDSVMVLRYEHLLLQPYEVLSYLYDFLGLQVTDDQLERVVRILRLNRHEQLLLEITKMWQLDLTLQESRAVDEGCDIYYDKLGYISVPETINPKNNYFITWDQAKLLEDIHSNRVLTVKQSLLTDVNN</sequence>
<keyword evidence="1" id="KW-0472">Membrane</keyword>
<dbReference type="InterPro" id="IPR027417">
    <property type="entry name" value="P-loop_NTPase"/>
</dbReference>